<feature type="compositionally biased region" description="Polar residues" evidence="1">
    <location>
        <begin position="131"/>
        <end position="141"/>
    </location>
</feature>
<proteinExistence type="predicted"/>
<accession>A0AAN7TJS7</accession>
<comment type="caution">
    <text evidence="3">The sequence shown here is derived from an EMBL/GenBank/DDBJ whole genome shotgun (WGS) entry which is preliminary data.</text>
</comment>
<organism evidence="3 4">
    <name type="scientific">Meristemomyces frigidus</name>
    <dbReference type="NCBI Taxonomy" id="1508187"/>
    <lineage>
        <taxon>Eukaryota</taxon>
        <taxon>Fungi</taxon>
        <taxon>Dikarya</taxon>
        <taxon>Ascomycota</taxon>
        <taxon>Pezizomycotina</taxon>
        <taxon>Dothideomycetes</taxon>
        <taxon>Dothideomycetidae</taxon>
        <taxon>Mycosphaerellales</taxon>
        <taxon>Teratosphaeriaceae</taxon>
        <taxon>Meristemomyces</taxon>
    </lineage>
</organism>
<feature type="region of interest" description="Disordered" evidence="1">
    <location>
        <begin position="581"/>
        <end position="620"/>
    </location>
</feature>
<feature type="compositionally biased region" description="Polar residues" evidence="1">
    <location>
        <begin position="259"/>
        <end position="275"/>
    </location>
</feature>
<feature type="compositionally biased region" description="Gly residues" evidence="1">
    <location>
        <begin position="594"/>
        <end position="620"/>
    </location>
</feature>
<dbReference type="InterPro" id="IPR036361">
    <property type="entry name" value="SAP_dom_sf"/>
</dbReference>
<dbReference type="PANTHER" id="PTHR47031:SF3">
    <property type="entry name" value="SAP DOMAIN-CONTAINING PROTEIN"/>
    <property type="match status" value="1"/>
</dbReference>
<feature type="compositionally biased region" description="Polar residues" evidence="1">
    <location>
        <begin position="491"/>
        <end position="501"/>
    </location>
</feature>
<name>A0AAN7TJS7_9PEZI</name>
<dbReference type="PANTHER" id="PTHR47031">
    <property type="entry name" value="SAP DNA-BINDING DOMAIN-CONTAINING PROTEIN"/>
    <property type="match status" value="1"/>
</dbReference>
<evidence type="ECO:0000259" key="2">
    <source>
        <dbReference type="Pfam" id="PF02037"/>
    </source>
</evidence>
<protein>
    <recommendedName>
        <fullName evidence="2">SAP domain-containing protein</fullName>
    </recommendedName>
</protein>
<dbReference type="InterPro" id="IPR003034">
    <property type="entry name" value="SAP_dom"/>
</dbReference>
<dbReference type="Gene3D" id="1.10.720.30">
    <property type="entry name" value="SAP domain"/>
    <property type="match status" value="1"/>
</dbReference>
<dbReference type="InterPro" id="IPR034257">
    <property type="entry name" value="Acinus_RRM"/>
</dbReference>
<dbReference type="Pfam" id="PF02037">
    <property type="entry name" value="SAP"/>
    <property type="match status" value="1"/>
</dbReference>
<feature type="compositionally biased region" description="Polar residues" evidence="1">
    <location>
        <begin position="427"/>
        <end position="440"/>
    </location>
</feature>
<reference evidence="3" key="1">
    <citation type="submission" date="2023-08" db="EMBL/GenBank/DDBJ databases">
        <title>Black Yeasts Isolated from many extreme environments.</title>
        <authorList>
            <person name="Coleine C."/>
            <person name="Stajich J.E."/>
            <person name="Selbmann L."/>
        </authorList>
    </citation>
    <scope>NUCLEOTIDE SEQUENCE</scope>
    <source>
        <strain evidence="3">CCFEE 5401</strain>
    </source>
</reference>
<gene>
    <name evidence="3" type="ORF">LTR62_002923</name>
</gene>
<dbReference type="CDD" id="cd12432">
    <property type="entry name" value="RRM_ACINU"/>
    <property type="match status" value="1"/>
</dbReference>
<dbReference type="SUPFAM" id="SSF68906">
    <property type="entry name" value="SAP domain"/>
    <property type="match status" value="1"/>
</dbReference>
<evidence type="ECO:0000256" key="1">
    <source>
        <dbReference type="SAM" id="MobiDB-lite"/>
    </source>
</evidence>
<dbReference type="AlphaFoldDB" id="A0AAN7TJS7"/>
<feature type="domain" description="SAP" evidence="2">
    <location>
        <begin position="5"/>
        <end position="38"/>
    </location>
</feature>
<feature type="region of interest" description="Disordered" evidence="1">
    <location>
        <begin position="235"/>
        <end position="284"/>
    </location>
</feature>
<dbReference type="Proteomes" id="UP001310890">
    <property type="component" value="Unassembled WGS sequence"/>
</dbReference>
<feature type="region of interest" description="Disordered" evidence="1">
    <location>
        <begin position="41"/>
        <end position="175"/>
    </location>
</feature>
<evidence type="ECO:0000313" key="3">
    <source>
        <dbReference type="EMBL" id="KAK5118409.1"/>
    </source>
</evidence>
<sequence>MPTEYDKLKVAELKDVLKQRGIPQTGLSRKQQFIDALLSDDEKTNAPVPSDAADPVKNVSGTNEAEEDEKMEVAVEAAPVTEESEAAAPKVEPVGVEAKRSEEIAEMEDPPERVEKEVAQAEPADEVAMESTPTLLATPQPASDAPEEVSSDLRKRKRRSLTPDPSDESVSKKLKAADGIVSELIDGSLPNAGVKETPEENAQKIQANEVIEDANTQADEIIENNMVHDAPVPIDGTADGETAQPYGSSDDMLRDAPPETTTSDAVLETATSNTPAPEDTPRDVTSLHAPTRALYIRDIIRPLQPTQLQEHLISLILDATPDAIEIFHLDLLRTHAFALFSSTSIAMTVRKALHNTVFPPEPTRKPLWVDYIPEDKVQQWIDAELQAGGTSRRDAKRWEVEYDDSYGAMQATLREVRPGMPGPAPQPRQTSTSLPTQTQGQGMGMPNAPSGPRAKAPRQNDLSSAPHAARASQDTLHPSRLAHASEDRDLTNPTPQKSDSVSAPFPPSFTALDSKFSATASKPKLYFLPQNREVADKRLAVLTRETSRDWNGRATADRHGGGGGVEGQLRRYTFEDGDRLVDGGPDRGNFGFPMSGGFGGGRGGGGFGGRGRGGGFRGRR</sequence>
<evidence type="ECO:0000313" key="4">
    <source>
        <dbReference type="Proteomes" id="UP001310890"/>
    </source>
</evidence>
<feature type="compositionally biased region" description="Basic and acidic residues" evidence="1">
    <location>
        <begin position="110"/>
        <end position="119"/>
    </location>
</feature>
<feature type="region of interest" description="Disordered" evidence="1">
    <location>
        <begin position="416"/>
        <end position="506"/>
    </location>
</feature>
<dbReference type="EMBL" id="JAVRRL010000002">
    <property type="protein sequence ID" value="KAK5118409.1"/>
    <property type="molecule type" value="Genomic_DNA"/>
</dbReference>